<dbReference type="RefSeq" id="WP_285966018.1">
    <property type="nucleotide sequence ID" value="NZ_CP127294.1"/>
</dbReference>
<gene>
    <name evidence="1" type="ORF">QRX50_27305</name>
</gene>
<keyword evidence="2" id="KW-1185">Reference proteome</keyword>
<dbReference type="EMBL" id="CP127294">
    <property type="protein sequence ID" value="WIX75242.1"/>
    <property type="molecule type" value="Genomic_DNA"/>
</dbReference>
<reference evidence="1 2" key="1">
    <citation type="submission" date="2023-06" db="EMBL/GenBank/DDBJ databases">
        <authorList>
            <person name="Oyuntsetseg B."/>
            <person name="Kim S.B."/>
        </authorList>
    </citation>
    <scope>NUCLEOTIDE SEQUENCE [LARGE SCALE GENOMIC DNA]</scope>
    <source>
        <strain evidence="1 2">2-15</strain>
    </source>
</reference>
<accession>A0A9Y2I8Y6</accession>
<evidence type="ECO:0000313" key="1">
    <source>
        <dbReference type="EMBL" id="WIX75242.1"/>
    </source>
</evidence>
<sequence>MVTVRANVTAADAAARTLGALELLPSLGRFLPAEWELQKKFDRTSLILALWLPWSWALGGAPSVPLHAEPETPEFRSYS</sequence>
<proteinExistence type="predicted"/>
<evidence type="ECO:0000313" key="2">
    <source>
        <dbReference type="Proteomes" id="UP001236014"/>
    </source>
</evidence>
<name>A0A9Y2I8Y6_9PSEU</name>
<dbReference type="KEGG" id="acab:QRX50_27305"/>
<organism evidence="1 2">
    <name type="scientific">Amycolatopsis carbonis</name>
    <dbReference type="NCBI Taxonomy" id="715471"/>
    <lineage>
        <taxon>Bacteria</taxon>
        <taxon>Bacillati</taxon>
        <taxon>Actinomycetota</taxon>
        <taxon>Actinomycetes</taxon>
        <taxon>Pseudonocardiales</taxon>
        <taxon>Pseudonocardiaceae</taxon>
        <taxon>Amycolatopsis</taxon>
    </lineage>
</organism>
<dbReference type="AlphaFoldDB" id="A0A9Y2I8Y6"/>
<dbReference type="Proteomes" id="UP001236014">
    <property type="component" value="Chromosome"/>
</dbReference>
<protein>
    <submittedName>
        <fullName evidence="1">Uncharacterized protein</fullName>
    </submittedName>
</protein>